<feature type="domain" description="C2H2-type" evidence="13">
    <location>
        <begin position="187"/>
        <end position="214"/>
    </location>
</feature>
<dbReference type="InterPro" id="IPR036236">
    <property type="entry name" value="Znf_C2H2_sf"/>
</dbReference>
<evidence type="ECO:0000256" key="6">
    <source>
        <dbReference type="ARBA" id="ARBA00022833"/>
    </source>
</evidence>
<feature type="compositionally biased region" description="Polar residues" evidence="12">
    <location>
        <begin position="80"/>
        <end position="89"/>
    </location>
</feature>
<reference evidence="14" key="2">
    <citation type="submission" date="2025-09" db="UniProtKB">
        <authorList>
            <consortium name="Ensembl"/>
        </authorList>
    </citation>
    <scope>IDENTIFICATION</scope>
</reference>
<name>A0A8C7M4A8_ONCKI</name>
<evidence type="ECO:0000256" key="9">
    <source>
        <dbReference type="ARBA" id="ARBA00023163"/>
    </source>
</evidence>
<protein>
    <recommendedName>
        <fullName evidence="13">C2H2-type domain-containing protein</fullName>
    </recommendedName>
</protein>
<keyword evidence="5 11" id="KW-0863">Zinc-finger</keyword>
<dbReference type="InterPro" id="IPR013087">
    <property type="entry name" value="Znf_C2H2_type"/>
</dbReference>
<evidence type="ECO:0000313" key="14">
    <source>
        <dbReference type="Ensembl" id="ENSOKIP00005029512.1"/>
    </source>
</evidence>
<evidence type="ECO:0000256" key="10">
    <source>
        <dbReference type="ARBA" id="ARBA00023242"/>
    </source>
</evidence>
<keyword evidence="8" id="KW-0238">DNA-binding</keyword>
<evidence type="ECO:0000256" key="3">
    <source>
        <dbReference type="ARBA" id="ARBA00022723"/>
    </source>
</evidence>
<dbReference type="SMART" id="SM00355">
    <property type="entry name" value="ZnF_C2H2"/>
    <property type="match status" value="5"/>
</dbReference>
<feature type="compositionally biased region" description="Basic and acidic residues" evidence="12">
    <location>
        <begin position="40"/>
        <end position="66"/>
    </location>
</feature>
<dbReference type="AlphaFoldDB" id="A0A8C7M4A8"/>
<feature type="domain" description="C2H2-type" evidence="13">
    <location>
        <begin position="215"/>
        <end position="242"/>
    </location>
</feature>
<dbReference type="GO" id="GO:0008270">
    <property type="term" value="F:zinc ion binding"/>
    <property type="evidence" value="ECO:0007669"/>
    <property type="project" value="UniProtKB-KW"/>
</dbReference>
<evidence type="ECO:0000256" key="2">
    <source>
        <dbReference type="ARBA" id="ARBA00006991"/>
    </source>
</evidence>
<comment type="subcellular location">
    <subcellularLocation>
        <location evidence="1">Nucleus</location>
    </subcellularLocation>
</comment>
<evidence type="ECO:0000259" key="13">
    <source>
        <dbReference type="PROSITE" id="PS50157"/>
    </source>
</evidence>
<dbReference type="PANTHER" id="PTHR24388:SF50">
    <property type="entry name" value="ZINC FINGER PROTEIN 646"/>
    <property type="match status" value="1"/>
</dbReference>
<evidence type="ECO:0000256" key="8">
    <source>
        <dbReference type="ARBA" id="ARBA00023125"/>
    </source>
</evidence>
<feature type="region of interest" description="Disordered" evidence="12">
    <location>
        <begin position="25"/>
        <end position="95"/>
    </location>
</feature>
<feature type="domain" description="C2H2-type" evidence="13">
    <location>
        <begin position="243"/>
        <end position="270"/>
    </location>
</feature>
<comment type="similarity">
    <text evidence="2">Belongs to the krueppel C2H2-type zinc-finger protein family.</text>
</comment>
<evidence type="ECO:0000256" key="12">
    <source>
        <dbReference type="SAM" id="MobiDB-lite"/>
    </source>
</evidence>
<dbReference type="GeneTree" id="ENSGT01150000286939"/>
<dbReference type="InterPro" id="IPR050527">
    <property type="entry name" value="Snail/Krueppel_Znf"/>
</dbReference>
<dbReference type="PROSITE" id="PS50157">
    <property type="entry name" value="ZINC_FINGER_C2H2_2"/>
    <property type="match status" value="5"/>
</dbReference>
<keyword evidence="7" id="KW-0805">Transcription regulation</keyword>
<dbReference type="FunFam" id="3.30.160.60:FF:000358">
    <property type="entry name" value="zinc finger protein 24"/>
    <property type="match status" value="1"/>
</dbReference>
<evidence type="ECO:0000313" key="15">
    <source>
        <dbReference type="Proteomes" id="UP000694557"/>
    </source>
</evidence>
<dbReference type="FunFam" id="3.30.160.60:FF:000512">
    <property type="entry name" value="zinc finger protein 197 isoform X1"/>
    <property type="match status" value="1"/>
</dbReference>
<dbReference type="SUPFAM" id="SSF57667">
    <property type="entry name" value="beta-beta-alpha zinc fingers"/>
    <property type="match status" value="4"/>
</dbReference>
<evidence type="ECO:0000256" key="4">
    <source>
        <dbReference type="ARBA" id="ARBA00022737"/>
    </source>
</evidence>
<sequence>YVVSPVYVPFFVFALHLSLGPADVDNARRVSSGTDSDPPAGDREEVKTEPTSRDPEIGVEHIHDALTDGPLVKTEDNGTNEEVSSADVTETTEHSCPRTKQIFPKRKKSFNCDQCGRRFHLSSLLKQHKRVHTGEKPFSFTLKQLLKNHQRLHAGLRPFRCDECGKSFNRAHGLKMHQIVHTGERKYSCEICKKSFSIPGNLHRHQRIHTGEKPFRCDTCGKSFNQADTLKGHQRIHTGERPFTCETCGKCFIQRSALKMHQRTHAGENAFLCTRMDIT</sequence>
<keyword evidence="9" id="KW-0804">Transcription</keyword>
<evidence type="ECO:0000256" key="11">
    <source>
        <dbReference type="PROSITE-ProRule" id="PRU00042"/>
    </source>
</evidence>
<dbReference type="GO" id="GO:0005634">
    <property type="term" value="C:nucleus"/>
    <property type="evidence" value="ECO:0007669"/>
    <property type="project" value="UniProtKB-SubCell"/>
</dbReference>
<dbReference type="GO" id="GO:0000981">
    <property type="term" value="F:DNA-binding transcription factor activity, RNA polymerase II-specific"/>
    <property type="evidence" value="ECO:0007669"/>
    <property type="project" value="TreeGrafter"/>
</dbReference>
<keyword evidence="3" id="KW-0479">Metal-binding</keyword>
<dbReference type="PROSITE" id="PS00028">
    <property type="entry name" value="ZINC_FINGER_C2H2_1"/>
    <property type="match status" value="5"/>
</dbReference>
<dbReference type="PANTHER" id="PTHR24388">
    <property type="entry name" value="ZINC FINGER PROTEIN"/>
    <property type="match status" value="1"/>
</dbReference>
<evidence type="ECO:0000256" key="5">
    <source>
        <dbReference type="ARBA" id="ARBA00022771"/>
    </source>
</evidence>
<evidence type="ECO:0000256" key="7">
    <source>
        <dbReference type="ARBA" id="ARBA00023015"/>
    </source>
</evidence>
<keyword evidence="10" id="KW-0539">Nucleus</keyword>
<accession>A0A8C7M4A8</accession>
<dbReference type="FunFam" id="3.30.160.60:FF:002239">
    <property type="entry name" value="Zinc finger protein 226"/>
    <property type="match status" value="1"/>
</dbReference>
<dbReference type="Pfam" id="PF00096">
    <property type="entry name" value="zf-C2H2"/>
    <property type="match status" value="5"/>
</dbReference>
<organism evidence="14 15">
    <name type="scientific">Oncorhynchus kisutch</name>
    <name type="common">Coho salmon</name>
    <name type="synonym">Salmo kisutch</name>
    <dbReference type="NCBI Taxonomy" id="8019"/>
    <lineage>
        <taxon>Eukaryota</taxon>
        <taxon>Metazoa</taxon>
        <taxon>Chordata</taxon>
        <taxon>Craniata</taxon>
        <taxon>Vertebrata</taxon>
        <taxon>Euteleostomi</taxon>
        <taxon>Actinopterygii</taxon>
        <taxon>Neopterygii</taxon>
        <taxon>Teleostei</taxon>
        <taxon>Protacanthopterygii</taxon>
        <taxon>Salmoniformes</taxon>
        <taxon>Salmonidae</taxon>
        <taxon>Salmoninae</taxon>
        <taxon>Oncorhynchus</taxon>
    </lineage>
</organism>
<feature type="domain" description="C2H2-type" evidence="13">
    <location>
        <begin position="159"/>
        <end position="186"/>
    </location>
</feature>
<dbReference type="Ensembl" id="ENSOKIT00005031219.1">
    <property type="protein sequence ID" value="ENSOKIP00005029512.1"/>
    <property type="gene ID" value="ENSOKIG00005012735.1"/>
</dbReference>
<dbReference type="FunFam" id="3.30.160.60:FF:000628">
    <property type="entry name" value="zinc finger protein 768"/>
    <property type="match status" value="1"/>
</dbReference>
<keyword evidence="4" id="KW-0677">Repeat</keyword>
<dbReference type="Proteomes" id="UP000694557">
    <property type="component" value="Unassembled WGS sequence"/>
</dbReference>
<reference evidence="14" key="1">
    <citation type="submission" date="2025-08" db="UniProtKB">
        <authorList>
            <consortium name="Ensembl"/>
        </authorList>
    </citation>
    <scope>IDENTIFICATION</scope>
</reference>
<keyword evidence="15" id="KW-1185">Reference proteome</keyword>
<evidence type="ECO:0000256" key="1">
    <source>
        <dbReference type="ARBA" id="ARBA00004123"/>
    </source>
</evidence>
<proteinExistence type="inferred from homology"/>
<feature type="domain" description="C2H2-type" evidence="13">
    <location>
        <begin position="110"/>
        <end position="137"/>
    </location>
</feature>
<keyword evidence="6" id="KW-0862">Zinc</keyword>
<dbReference type="GO" id="GO:0000978">
    <property type="term" value="F:RNA polymerase II cis-regulatory region sequence-specific DNA binding"/>
    <property type="evidence" value="ECO:0007669"/>
    <property type="project" value="TreeGrafter"/>
</dbReference>
<dbReference type="GO" id="GO:0045892">
    <property type="term" value="P:negative regulation of DNA-templated transcription"/>
    <property type="evidence" value="ECO:0007669"/>
    <property type="project" value="UniProtKB-ARBA"/>
</dbReference>
<dbReference type="FunFam" id="3.30.160.60:FF:002343">
    <property type="entry name" value="Zinc finger protein 33A"/>
    <property type="match status" value="1"/>
</dbReference>
<dbReference type="Gene3D" id="3.30.160.60">
    <property type="entry name" value="Classic Zinc Finger"/>
    <property type="match status" value="5"/>
</dbReference>